<sequence length="474" mass="52776">MAPAERSSADTLMTALTRKSQGEPVWRYFDHRVRHPAEAKARLPFVRCAPLDTPAVVDQMFQAAPVPARRRVLYLHIPFCTHLCDFCGYTRCLGGDQEAVTRYLDALRAQLRRYSDTPWGAAAAPVEAIYLGGGTPTALPAAHLAALLTDIAQRLPVKPTAEVTVESCLSSLEPEDIPRLREAGVNRMSFGVQSFDTHLRRSLGRVSDREHILTTLQQAKHQGLETICIDLLYNLPHQTLDTWQQDLRTLAATPVTGCSVYPLILFPHARLARQIQQGDRPPLGSLEREYQFYTAADAHLADVLHWQRFTPVQYGDARVERARYVRAHSRNDDVLALGAGAGGAIGARTYRNTPDIAAYIAAQEHADESQMMVLTIDPTYLEARRWYQLSEGLRAPSETETAFALVPAMHEVIRSLLDLELVLQSPDGGFTLTQTGRFWAGNISALISEAIGDALHTQSIDPAYNHKDRTWREP</sequence>
<dbReference type="Proteomes" id="UP000649604">
    <property type="component" value="Unassembled WGS sequence"/>
</dbReference>
<evidence type="ECO:0000256" key="3">
    <source>
        <dbReference type="ARBA" id="ARBA00023004"/>
    </source>
</evidence>
<accession>A0A9D5JV54</accession>
<keyword evidence="1" id="KW-0949">S-adenosyl-L-methionine</keyword>
<dbReference type="GO" id="GO:0051539">
    <property type="term" value="F:4 iron, 4 sulfur cluster binding"/>
    <property type="evidence" value="ECO:0007669"/>
    <property type="project" value="TreeGrafter"/>
</dbReference>
<feature type="domain" description="Radical SAM core" evidence="5">
    <location>
        <begin position="65"/>
        <end position="304"/>
    </location>
</feature>
<dbReference type="GO" id="GO:0006779">
    <property type="term" value="P:porphyrin-containing compound biosynthetic process"/>
    <property type="evidence" value="ECO:0007669"/>
    <property type="project" value="TreeGrafter"/>
</dbReference>
<reference evidence="6" key="1">
    <citation type="submission" date="2019-11" db="EMBL/GenBank/DDBJ databases">
        <title>Microbial mats filling the niche in hypersaline microbial mats.</title>
        <authorList>
            <person name="Wong H.L."/>
            <person name="Macleod F.I."/>
            <person name="White R.A. III"/>
            <person name="Burns B.P."/>
        </authorList>
    </citation>
    <scope>NUCLEOTIDE SEQUENCE</scope>
    <source>
        <strain evidence="6">Rbin_158</strain>
    </source>
</reference>
<dbReference type="InterPro" id="IPR007197">
    <property type="entry name" value="rSAM"/>
</dbReference>
<dbReference type="Pfam" id="PF04055">
    <property type="entry name" value="Radical_SAM"/>
    <property type="match status" value="1"/>
</dbReference>
<dbReference type="EMBL" id="WJJP01000306">
    <property type="protein sequence ID" value="MBD3324834.1"/>
    <property type="molecule type" value="Genomic_DNA"/>
</dbReference>
<evidence type="ECO:0000313" key="7">
    <source>
        <dbReference type="Proteomes" id="UP000649604"/>
    </source>
</evidence>
<dbReference type="SMART" id="SM00729">
    <property type="entry name" value="Elp3"/>
    <property type="match status" value="1"/>
</dbReference>
<dbReference type="CDD" id="cd01335">
    <property type="entry name" value="Radical_SAM"/>
    <property type="match status" value="1"/>
</dbReference>
<evidence type="ECO:0000256" key="2">
    <source>
        <dbReference type="ARBA" id="ARBA00022723"/>
    </source>
</evidence>
<name>A0A9D5JV54_9BACT</name>
<dbReference type="PROSITE" id="PS51918">
    <property type="entry name" value="RADICAL_SAM"/>
    <property type="match status" value="1"/>
</dbReference>
<keyword evidence="2" id="KW-0479">Metal-binding</keyword>
<organism evidence="6 7">
    <name type="scientific">candidate division KSB3 bacterium</name>
    <dbReference type="NCBI Taxonomy" id="2044937"/>
    <lineage>
        <taxon>Bacteria</taxon>
        <taxon>candidate division KSB3</taxon>
    </lineage>
</organism>
<dbReference type="InterPro" id="IPR013785">
    <property type="entry name" value="Aldolase_TIM"/>
</dbReference>
<proteinExistence type="predicted"/>
<dbReference type="Gene3D" id="3.20.20.70">
    <property type="entry name" value="Aldolase class I"/>
    <property type="match status" value="1"/>
</dbReference>
<evidence type="ECO:0000313" key="6">
    <source>
        <dbReference type="EMBL" id="MBD3324834.1"/>
    </source>
</evidence>
<dbReference type="AlphaFoldDB" id="A0A9D5JV54"/>
<evidence type="ECO:0000256" key="1">
    <source>
        <dbReference type="ARBA" id="ARBA00022691"/>
    </source>
</evidence>
<evidence type="ECO:0000259" key="5">
    <source>
        <dbReference type="PROSITE" id="PS51918"/>
    </source>
</evidence>
<dbReference type="InterPro" id="IPR058240">
    <property type="entry name" value="rSAM_sf"/>
</dbReference>
<dbReference type="SUPFAM" id="SSF102114">
    <property type="entry name" value="Radical SAM enzymes"/>
    <property type="match status" value="1"/>
</dbReference>
<dbReference type="SFLD" id="SFLDG01082">
    <property type="entry name" value="B12-binding_domain_containing"/>
    <property type="match status" value="1"/>
</dbReference>
<keyword evidence="4" id="KW-0411">Iron-sulfur</keyword>
<comment type="caution">
    <text evidence="6">The sequence shown here is derived from an EMBL/GenBank/DDBJ whole genome shotgun (WGS) entry which is preliminary data.</text>
</comment>
<keyword evidence="3" id="KW-0408">Iron</keyword>
<dbReference type="SFLD" id="SFLDG01065">
    <property type="entry name" value="anaerobic_coproporphyrinogen-I"/>
    <property type="match status" value="1"/>
</dbReference>
<dbReference type="GO" id="GO:0005737">
    <property type="term" value="C:cytoplasm"/>
    <property type="evidence" value="ECO:0007669"/>
    <property type="project" value="TreeGrafter"/>
</dbReference>
<evidence type="ECO:0000256" key="4">
    <source>
        <dbReference type="ARBA" id="ARBA00023014"/>
    </source>
</evidence>
<dbReference type="InterPro" id="IPR034505">
    <property type="entry name" value="Coproporphyrinogen-III_oxidase"/>
</dbReference>
<dbReference type="GO" id="GO:0003824">
    <property type="term" value="F:catalytic activity"/>
    <property type="evidence" value="ECO:0007669"/>
    <property type="project" value="InterPro"/>
</dbReference>
<dbReference type="PANTHER" id="PTHR13932">
    <property type="entry name" value="COPROPORPHYRINIGEN III OXIDASE"/>
    <property type="match status" value="1"/>
</dbReference>
<dbReference type="GO" id="GO:0046872">
    <property type="term" value="F:metal ion binding"/>
    <property type="evidence" value="ECO:0007669"/>
    <property type="project" value="UniProtKB-KW"/>
</dbReference>
<dbReference type="SFLD" id="SFLDS00029">
    <property type="entry name" value="Radical_SAM"/>
    <property type="match status" value="1"/>
</dbReference>
<protein>
    <submittedName>
        <fullName evidence="6">Radical SAM protein</fullName>
    </submittedName>
</protein>
<gene>
    <name evidence="6" type="ORF">GF339_09635</name>
</gene>
<dbReference type="InterPro" id="IPR006638">
    <property type="entry name" value="Elp3/MiaA/NifB-like_rSAM"/>
</dbReference>
<dbReference type="PANTHER" id="PTHR13932:SF9">
    <property type="entry name" value="COPROPORPHYRINOGEN III OXIDASE"/>
    <property type="match status" value="1"/>
</dbReference>